<evidence type="ECO:0000313" key="2">
    <source>
        <dbReference type="Proteomes" id="UP000789366"/>
    </source>
</evidence>
<name>A0ACA9MDI3_9GLOM</name>
<comment type="caution">
    <text evidence="1">The sequence shown here is derived from an EMBL/GenBank/DDBJ whole genome shotgun (WGS) entry which is preliminary data.</text>
</comment>
<feature type="non-terminal residue" evidence="1">
    <location>
        <position position="1734"/>
    </location>
</feature>
<accession>A0ACA9MDI3</accession>
<evidence type="ECO:0000313" key="1">
    <source>
        <dbReference type="EMBL" id="CAG8580549.1"/>
    </source>
</evidence>
<keyword evidence="2" id="KW-1185">Reference proteome</keyword>
<dbReference type="Proteomes" id="UP000789366">
    <property type="component" value="Unassembled WGS sequence"/>
</dbReference>
<gene>
    <name evidence="1" type="ORF">SPELUC_LOCUS6349</name>
</gene>
<dbReference type="EMBL" id="CAJVPW010007421">
    <property type="protein sequence ID" value="CAG8580549.1"/>
    <property type="molecule type" value="Genomic_DNA"/>
</dbReference>
<feature type="non-terminal residue" evidence="1">
    <location>
        <position position="1"/>
    </location>
</feature>
<protein>
    <submittedName>
        <fullName evidence="1">4942_t:CDS:1</fullName>
    </submittedName>
</protein>
<organism evidence="1 2">
    <name type="scientific">Cetraspora pellucida</name>
    <dbReference type="NCBI Taxonomy" id="1433469"/>
    <lineage>
        <taxon>Eukaryota</taxon>
        <taxon>Fungi</taxon>
        <taxon>Fungi incertae sedis</taxon>
        <taxon>Mucoromycota</taxon>
        <taxon>Glomeromycotina</taxon>
        <taxon>Glomeromycetes</taxon>
        <taxon>Diversisporales</taxon>
        <taxon>Gigasporaceae</taxon>
        <taxon>Cetraspora</taxon>
    </lineage>
</organism>
<proteinExistence type="predicted"/>
<reference evidence="1" key="1">
    <citation type="submission" date="2021-06" db="EMBL/GenBank/DDBJ databases">
        <authorList>
            <person name="Kallberg Y."/>
            <person name="Tangrot J."/>
            <person name="Rosling A."/>
        </authorList>
    </citation>
    <scope>NUCLEOTIDE SEQUENCE</scope>
    <source>
        <strain evidence="1">28 12/20/2015</strain>
    </source>
</reference>
<sequence length="1734" mass="197278">SHASESNEYFVTPLDVATRDGDPEATSYPPQINSSTSSNEFNRSHWQLIREHVLVEKNVPPSPPQPSVLADDGVEEYYSPTSTKAESPITPKRDNYPSSPLRVLRSKAIVQQRSDINKLEKEIDKVLSRKYGSNALAGMNGNLTNNSLSSIPTTDVVGKGSDAHSIRGTGEYVNFWSEILSLLKQWKHVVRLPASSVILAELAKPFFNYPNRVYEVVEKHLNYTAENSNFPTSVTTIHALVYIFVRALVTISAGSEATEEVAKFKKKLNGFLERLAAGTLVSIDDEMSIPNSKVQIHKYDTLARCIFLEGLIKCILVKDVQLRKYVLENLLEKYWTMPDTTMNDLHEHVIKIFAQATFEIIRDPKSSLIDSENPYVSLPHIILRIMNQTLPAKNLRRISPHVVRSLVNVVISIFTLPWPETNTRSSLFASPATSIGRRTPSPTRSTNNNQQSDNEIDIFPEMDQNLENLSRDRKFTADGMLAPEMSKQPENNILASAKVYVEALWNEGWKNEIIELVKESFKSDDFGRIIAIFDHLAFGINDTIGSEIVVATISDLFAKIVSLQPEPSPSLKKLLLMLSSNHRPQFYKQMLACVASDSEKKVAEYLHLIFILRNHMSGIELFMQDAELISVVILSDIGRDSSKTTSTISSASQIPWGTATLGQCTIIMEFILTIRQLRLQPEKTKDFKVELYARNFLNDLERRLAVFIAAKEKSKLIPMPLRVLLCNLFFEIRMYCKTTYRPGWLSRMIDWLIFSSPSAPIYRESLKKGISADDISAYFSAYDIDSNQISDVELLFERIKNVYTTLDKWTSSNPTEDNLSDVSVPVMPKPVTVVSSSMSTLQTPLTPYRNARQQYNNMQMLTPTMNNQSHFSSKLSKQRLQQLRSFNEEPVGSILLLLVAVYSTLSVDEFTRLGPHIWKKLLNDREHKPFASASFLFIQCSEKSPDTIKELIMKDLYSTNVLIRAITIRKISSLFGHRNQLLTQPYVSEPNRRRPFRAQAPAIPFVPAELGSQEMMYEPSRIPQMIKQDNLTADVRKIIQELSWEEDDKADDHVKRIKTPISALPTFYLDEEEFKVEEEMSFQMAREKMMSLRASGNSLQKNKMQITSTNKRRAISIPILSSFSLRLVDLLDDAHGGVCNLTKELITYFLRDDPHLFLRIFFSDLGASNFGTQKELLSRIRFLISMQHVHPPNFTYILFNHLSGMLKWYSRDNKNNGLNVMTYIVPTLAEMIPVVNDMTVRDFRKNKIENILCNNGQFWFTEGTPQSMFPRNMVDDRIIFDILAIPIDIFRVAILRVGHIHFMTNFVIKFPREVYSVKKMINAFDPTPIYDYVQSKTSSNEEDRFIPNMQNTNSKLSALNSVITRKGRDTKLLSALRARAWLNFLIEVLKRLNVNYNDRSELSKFLSGANNILLEHTCDFGVVGQTLVLYMTIVSRFRRLFDTNRGYSIFIPTLFKVFCETEKIQPIRTAIITAWGIFFRVHGESFIFQALGCLTPLILKGSAKSSKSGEWMCSALYELFKALSVPMNMTDSLGISHTINDLNVIDSSLFDPMLVFNSTFKRATNTYSGKAIANLLGLQEDETFTLDNLVRLFITIIAYDPGSLRAEQFVHLLQYLIPHFLHESSSVRALVDDGITALTEVFLKFSKSSKPLIAGTGISGSGMIYINKEEVSPEDDVINDVQLITEATTQAFGKNWQQNDRMTIKKQFLTLMQVYRQHNGMLSDSCHNKIAQII</sequence>